<reference evidence="1 2" key="1">
    <citation type="submission" date="2011-09" db="EMBL/GenBank/DDBJ databases">
        <title>The Genome Sequence of Bacillus smithii 7_3_47FAA.</title>
        <authorList>
            <consortium name="The Broad Institute Genome Sequencing Platform"/>
            <person name="Earl A."/>
            <person name="Ward D."/>
            <person name="Feldgarden M."/>
            <person name="Gevers D."/>
            <person name="Daigneault M."/>
            <person name="Strauss J."/>
            <person name="Allen-Vercoe E."/>
            <person name="Young S.K."/>
            <person name="Zeng Q."/>
            <person name="Gargeya S."/>
            <person name="Fitzgerald M."/>
            <person name="Haas B."/>
            <person name="Abouelleil A."/>
            <person name="Alvarado L."/>
            <person name="Arachchi H.M."/>
            <person name="Berlin A."/>
            <person name="Brown A."/>
            <person name="Chapman S.B."/>
            <person name="Chen Z."/>
            <person name="Dunbar C."/>
            <person name="Freedman E."/>
            <person name="Gearin G."/>
            <person name="Goldberg J."/>
            <person name="Griggs A."/>
            <person name="Gujja S."/>
            <person name="Heiman D."/>
            <person name="Howarth C."/>
            <person name="Larson L."/>
            <person name="Lui A."/>
            <person name="MacDonald P.J.P."/>
            <person name="Montmayeur A."/>
            <person name="Murphy C."/>
            <person name="Neiman D."/>
            <person name="Pearson M."/>
            <person name="Priest M."/>
            <person name="Roberts A."/>
            <person name="Saif S."/>
            <person name="Shea T."/>
            <person name="Shenoy N."/>
            <person name="Sisk P."/>
            <person name="Stolte C."/>
            <person name="Sykes S."/>
            <person name="Wortman J."/>
            <person name="Nusbaum C."/>
            <person name="Birren B."/>
        </authorList>
    </citation>
    <scope>NUCLEOTIDE SEQUENCE [LARGE SCALE GENOMIC DNA]</scope>
    <source>
        <strain evidence="1 2">7_3_47FAA</strain>
    </source>
</reference>
<accession>G9QJQ0</accession>
<dbReference type="HOGENOM" id="CLU_1465466_0_0_9"/>
<dbReference type="AlphaFoldDB" id="G9QJQ0"/>
<dbReference type="Proteomes" id="UP000011747">
    <property type="component" value="Unassembled WGS sequence"/>
</dbReference>
<dbReference type="PATRIC" id="fig|665952.3.peg.1220"/>
<sequence length="184" mass="20558">MVARALKLPKGNSHFKDVPESKALYDEISRAASAGLVRRIDGMVPGGGIVADVDLLKDFYNELHQSKDAYKNLPDPETYLKNETQSLLSQKTLINAHYPDYEIISFNGKAYKDSEIYNAPFLEDDPVTVTMPSQPTEPNQYWIDLHIPYTQFGVYGHDKVTVGQVQPSYTKSGVVMVDVKGLFA</sequence>
<comment type="caution">
    <text evidence="1">The sequence shown here is derived from an EMBL/GenBank/DDBJ whole genome shotgun (WGS) entry which is preliminary data.</text>
</comment>
<keyword evidence="2" id="KW-1185">Reference proteome</keyword>
<gene>
    <name evidence="1" type="ORF">HMPREF1015_01933</name>
</gene>
<evidence type="ECO:0000313" key="2">
    <source>
        <dbReference type="Proteomes" id="UP000011747"/>
    </source>
</evidence>
<dbReference type="EMBL" id="ACWF01000062">
    <property type="protein sequence ID" value="EHL78648.1"/>
    <property type="molecule type" value="Genomic_DNA"/>
</dbReference>
<organism evidence="1 2">
    <name type="scientific">Bacillus smithii 7_3_47FAA</name>
    <dbReference type="NCBI Taxonomy" id="665952"/>
    <lineage>
        <taxon>Bacteria</taxon>
        <taxon>Bacillati</taxon>
        <taxon>Bacillota</taxon>
        <taxon>Bacilli</taxon>
        <taxon>Bacillales</taxon>
        <taxon>Bacillaceae</taxon>
        <taxon>Bacillus</taxon>
    </lineage>
</organism>
<protein>
    <submittedName>
        <fullName evidence="1">Uncharacterized protein</fullName>
    </submittedName>
</protein>
<proteinExistence type="predicted"/>
<name>G9QJQ0_9BACI</name>
<evidence type="ECO:0000313" key="1">
    <source>
        <dbReference type="EMBL" id="EHL78648.1"/>
    </source>
</evidence>